<feature type="transmembrane region" description="Helical" evidence="1">
    <location>
        <begin position="65"/>
        <end position="85"/>
    </location>
</feature>
<evidence type="ECO:0000256" key="1">
    <source>
        <dbReference type="SAM" id="Phobius"/>
    </source>
</evidence>
<keyword evidence="1" id="KW-0812">Transmembrane</keyword>
<dbReference type="EMBL" id="JAFDVD010000024">
    <property type="protein sequence ID" value="MBM6402393.1"/>
    <property type="molecule type" value="Genomic_DNA"/>
</dbReference>
<feature type="transmembrane region" description="Helical" evidence="1">
    <location>
        <begin position="21"/>
        <end position="45"/>
    </location>
</feature>
<feature type="transmembrane region" description="Helical" evidence="1">
    <location>
        <begin position="97"/>
        <end position="126"/>
    </location>
</feature>
<dbReference type="RefSeq" id="WP_204132854.1">
    <property type="nucleotide sequence ID" value="NZ_JAFDVD010000024.1"/>
</dbReference>
<name>A0ABS2CR75_9MICO</name>
<dbReference type="Proteomes" id="UP001430172">
    <property type="component" value="Unassembled WGS sequence"/>
</dbReference>
<evidence type="ECO:0000313" key="2">
    <source>
        <dbReference type="EMBL" id="MBM6402393.1"/>
    </source>
</evidence>
<protein>
    <submittedName>
        <fullName evidence="2">Uncharacterized protein</fullName>
    </submittedName>
</protein>
<keyword evidence="1" id="KW-1133">Transmembrane helix</keyword>
<proteinExistence type="predicted"/>
<sequence length="130" mass="13482">MERTRQRRGARARAARDPGSVTSWVLTWAAVPALVVPAVGVLGVLEVLGEPPAGRTGAWSAEAGVLLAPFGLAVVVLLTTALLLARGRAPRAGSPVAAAAGYVVVGLLLAIAVWVPTTVLAVLWVWRRHP</sequence>
<organism evidence="2 3">
    <name type="scientific">Phycicoccus sonneratiae</name>
    <dbReference type="NCBI Taxonomy" id="2807628"/>
    <lineage>
        <taxon>Bacteria</taxon>
        <taxon>Bacillati</taxon>
        <taxon>Actinomycetota</taxon>
        <taxon>Actinomycetes</taxon>
        <taxon>Micrococcales</taxon>
        <taxon>Intrasporangiaceae</taxon>
        <taxon>Phycicoccus</taxon>
    </lineage>
</organism>
<keyword evidence="1" id="KW-0472">Membrane</keyword>
<keyword evidence="3" id="KW-1185">Reference proteome</keyword>
<accession>A0ABS2CR75</accession>
<reference evidence="2" key="1">
    <citation type="submission" date="2021-02" db="EMBL/GenBank/DDBJ databases">
        <title>Phycicoccus sp. MQZ13P-5T, whole genome shotgun sequence.</title>
        <authorList>
            <person name="Tuo L."/>
        </authorList>
    </citation>
    <scope>NUCLEOTIDE SEQUENCE</scope>
    <source>
        <strain evidence="2">MQZ13P-5</strain>
    </source>
</reference>
<gene>
    <name evidence="2" type="ORF">JQN70_18520</name>
</gene>
<evidence type="ECO:0000313" key="3">
    <source>
        <dbReference type="Proteomes" id="UP001430172"/>
    </source>
</evidence>
<comment type="caution">
    <text evidence="2">The sequence shown here is derived from an EMBL/GenBank/DDBJ whole genome shotgun (WGS) entry which is preliminary data.</text>
</comment>